<gene>
    <name evidence="2" type="ORF">AMAG_05254</name>
</gene>
<feature type="compositionally biased region" description="Polar residues" evidence="1">
    <location>
        <begin position="99"/>
        <end position="112"/>
    </location>
</feature>
<accession>A0A0L0SBM1</accession>
<dbReference type="VEuPathDB" id="FungiDB:AMAG_05254"/>
<name>A0A0L0SBM1_ALLM3</name>
<evidence type="ECO:0000256" key="1">
    <source>
        <dbReference type="SAM" id="MobiDB-lite"/>
    </source>
</evidence>
<feature type="region of interest" description="Disordered" evidence="1">
    <location>
        <begin position="1"/>
        <end position="127"/>
    </location>
</feature>
<feature type="compositionally biased region" description="Basic and acidic residues" evidence="1">
    <location>
        <begin position="39"/>
        <end position="50"/>
    </location>
</feature>
<proteinExistence type="predicted"/>
<organism evidence="2 3">
    <name type="scientific">Allomyces macrogynus (strain ATCC 38327)</name>
    <name type="common">Allomyces javanicus var. macrogynus</name>
    <dbReference type="NCBI Taxonomy" id="578462"/>
    <lineage>
        <taxon>Eukaryota</taxon>
        <taxon>Fungi</taxon>
        <taxon>Fungi incertae sedis</taxon>
        <taxon>Blastocladiomycota</taxon>
        <taxon>Blastocladiomycetes</taxon>
        <taxon>Blastocladiales</taxon>
        <taxon>Blastocladiaceae</taxon>
        <taxon>Allomyces</taxon>
    </lineage>
</organism>
<feature type="compositionally biased region" description="Basic and acidic residues" evidence="1">
    <location>
        <begin position="58"/>
        <end position="74"/>
    </location>
</feature>
<reference evidence="3" key="2">
    <citation type="submission" date="2009-11" db="EMBL/GenBank/DDBJ databases">
        <title>The Genome Sequence of Allomyces macrogynus strain ATCC 38327.</title>
        <authorList>
            <consortium name="The Broad Institute Genome Sequencing Platform"/>
            <person name="Russ C."/>
            <person name="Cuomo C."/>
            <person name="Shea T."/>
            <person name="Young S.K."/>
            <person name="Zeng Q."/>
            <person name="Koehrsen M."/>
            <person name="Haas B."/>
            <person name="Borodovsky M."/>
            <person name="Guigo R."/>
            <person name="Alvarado L."/>
            <person name="Berlin A."/>
            <person name="Borenstein D."/>
            <person name="Chen Z."/>
            <person name="Engels R."/>
            <person name="Freedman E."/>
            <person name="Gellesch M."/>
            <person name="Goldberg J."/>
            <person name="Griggs A."/>
            <person name="Gujja S."/>
            <person name="Heiman D."/>
            <person name="Hepburn T."/>
            <person name="Howarth C."/>
            <person name="Jen D."/>
            <person name="Larson L."/>
            <person name="Lewis B."/>
            <person name="Mehta T."/>
            <person name="Park D."/>
            <person name="Pearson M."/>
            <person name="Roberts A."/>
            <person name="Saif S."/>
            <person name="Shenoy N."/>
            <person name="Sisk P."/>
            <person name="Stolte C."/>
            <person name="Sykes S."/>
            <person name="Walk T."/>
            <person name="White J."/>
            <person name="Yandava C."/>
            <person name="Burger G."/>
            <person name="Gray M.W."/>
            <person name="Holland P.W.H."/>
            <person name="King N."/>
            <person name="Lang F.B.F."/>
            <person name="Roger A.J."/>
            <person name="Ruiz-Trillo I."/>
            <person name="Lander E."/>
            <person name="Nusbaum C."/>
        </authorList>
    </citation>
    <scope>NUCLEOTIDE SEQUENCE [LARGE SCALE GENOMIC DNA]</scope>
    <source>
        <strain evidence="3">ATCC 38327</strain>
    </source>
</reference>
<dbReference type="EMBL" id="GG745335">
    <property type="protein sequence ID" value="KNE59795.1"/>
    <property type="molecule type" value="Genomic_DNA"/>
</dbReference>
<evidence type="ECO:0000313" key="2">
    <source>
        <dbReference type="EMBL" id="KNE59795.1"/>
    </source>
</evidence>
<dbReference type="AlphaFoldDB" id="A0A0L0SBM1"/>
<evidence type="ECO:0000313" key="3">
    <source>
        <dbReference type="Proteomes" id="UP000054350"/>
    </source>
</evidence>
<protein>
    <submittedName>
        <fullName evidence="2">Uncharacterized protein</fullName>
    </submittedName>
</protein>
<reference evidence="2 3" key="1">
    <citation type="submission" date="2009-11" db="EMBL/GenBank/DDBJ databases">
        <title>Annotation of Allomyces macrogynus ATCC 38327.</title>
        <authorList>
            <consortium name="The Broad Institute Genome Sequencing Platform"/>
            <person name="Russ C."/>
            <person name="Cuomo C."/>
            <person name="Burger G."/>
            <person name="Gray M.W."/>
            <person name="Holland P.W.H."/>
            <person name="King N."/>
            <person name="Lang F.B.F."/>
            <person name="Roger A.J."/>
            <person name="Ruiz-Trillo I."/>
            <person name="Young S.K."/>
            <person name="Zeng Q."/>
            <person name="Gargeya S."/>
            <person name="Fitzgerald M."/>
            <person name="Haas B."/>
            <person name="Abouelleil A."/>
            <person name="Alvarado L."/>
            <person name="Arachchi H.M."/>
            <person name="Berlin A."/>
            <person name="Chapman S.B."/>
            <person name="Gearin G."/>
            <person name="Goldberg J."/>
            <person name="Griggs A."/>
            <person name="Gujja S."/>
            <person name="Hansen M."/>
            <person name="Heiman D."/>
            <person name="Howarth C."/>
            <person name="Larimer J."/>
            <person name="Lui A."/>
            <person name="MacDonald P.J.P."/>
            <person name="McCowen C."/>
            <person name="Montmayeur A."/>
            <person name="Murphy C."/>
            <person name="Neiman D."/>
            <person name="Pearson M."/>
            <person name="Priest M."/>
            <person name="Roberts A."/>
            <person name="Saif S."/>
            <person name="Shea T."/>
            <person name="Sisk P."/>
            <person name="Stolte C."/>
            <person name="Sykes S."/>
            <person name="Wortman J."/>
            <person name="Nusbaum C."/>
            <person name="Birren B."/>
        </authorList>
    </citation>
    <scope>NUCLEOTIDE SEQUENCE [LARGE SCALE GENOMIC DNA]</scope>
    <source>
        <strain evidence="2 3">ATCC 38327</strain>
    </source>
</reference>
<sequence>MDAITTGQDLGSLALRNRRPLRPNFSLNPRSAATPTHLHHGDSQQPREKALFPGAESYPDHEHSRDRGRSRPEAPARTSGGSLLEVSEKDGHSPAAVPATSSLDNTLTNSAGFRQDASGPVKPAVQGTIPESASTLSLKQALRRMSLIPPSLVVPDEKQQASGSADSSANNFSGAKYAVRPCLD</sequence>
<keyword evidence="3" id="KW-1185">Reference proteome</keyword>
<dbReference type="Proteomes" id="UP000054350">
    <property type="component" value="Unassembled WGS sequence"/>
</dbReference>